<dbReference type="OrthoDB" id="8026949at2759"/>
<dbReference type="Proteomes" id="UP000502823">
    <property type="component" value="Unassembled WGS sequence"/>
</dbReference>
<dbReference type="Pfam" id="PF04046">
    <property type="entry name" value="PSP"/>
    <property type="match status" value="1"/>
</dbReference>
<organism evidence="7 8">
    <name type="scientific">Coptotermes formosanus</name>
    <name type="common">Formosan subterranean termite</name>
    <dbReference type="NCBI Taxonomy" id="36987"/>
    <lineage>
        <taxon>Eukaryota</taxon>
        <taxon>Metazoa</taxon>
        <taxon>Ecdysozoa</taxon>
        <taxon>Arthropoda</taxon>
        <taxon>Hexapoda</taxon>
        <taxon>Insecta</taxon>
        <taxon>Pterygota</taxon>
        <taxon>Neoptera</taxon>
        <taxon>Polyneoptera</taxon>
        <taxon>Dictyoptera</taxon>
        <taxon>Blattodea</taxon>
        <taxon>Blattoidea</taxon>
        <taxon>Termitoidae</taxon>
        <taxon>Rhinotermitidae</taxon>
        <taxon>Coptotermes</taxon>
    </lineage>
</organism>
<comment type="caution">
    <text evidence="7">The sequence shown here is derived from an EMBL/GenBank/DDBJ whole genome shotgun (WGS) entry which is preliminary data.</text>
</comment>
<sequence length="314" mass="35177">GASNRKTALEDIADNYTSCANASMRNKEDGHASDSSQRCVVGISANDKKTSLPVLLVGSDEDSKHNYLQVRDSIMVGKIGNNYSEQTESGSSTNENRPIFSITFRNRDIARKYKATIRKFLKELIAQHDSDSEADTSDLELDVWEEVNEDSEDHDNGDSDLFMVDTHPAVKDDLEVPTYSQKFGEILQKADESADTNKNDATSSPACFNCQGSHNLRDCPLPVNPSVVSKNRREFCARFGYAHKTSRYHLEDENRFAEFVPGQISAKLRKALGLPGYRLPRHIYRMRLLGYPPGWLEDARISRSGLALYDSQGK</sequence>
<protein>
    <recommendedName>
        <fullName evidence="6">PSP proline-rich domain-containing protein</fullName>
    </recommendedName>
</protein>
<feature type="domain" description="PSP proline-rich" evidence="6">
    <location>
        <begin position="256"/>
        <end position="308"/>
    </location>
</feature>
<dbReference type="GO" id="GO:0008270">
    <property type="term" value="F:zinc ion binding"/>
    <property type="evidence" value="ECO:0007669"/>
    <property type="project" value="UniProtKB-KW"/>
</dbReference>
<gene>
    <name evidence="7" type="ORF">Cfor_02866</name>
</gene>
<dbReference type="AlphaFoldDB" id="A0A6L2PHC7"/>
<evidence type="ECO:0000313" key="7">
    <source>
        <dbReference type="EMBL" id="GFG29477.1"/>
    </source>
</evidence>
<keyword evidence="5" id="KW-0539">Nucleus</keyword>
<feature type="non-terminal residue" evidence="7">
    <location>
        <position position="1"/>
    </location>
</feature>
<dbReference type="InterPro" id="IPR052115">
    <property type="entry name" value="NEXT_complex_subunit_ZCCHC8"/>
</dbReference>
<dbReference type="InterPro" id="IPR006568">
    <property type="entry name" value="PSP_pro-rich"/>
</dbReference>
<evidence type="ECO:0000256" key="2">
    <source>
        <dbReference type="ARBA" id="ARBA00022723"/>
    </source>
</evidence>
<feature type="non-terminal residue" evidence="7">
    <location>
        <position position="314"/>
    </location>
</feature>
<dbReference type="InParanoid" id="A0A6L2PHC7"/>
<dbReference type="SMART" id="SM00581">
    <property type="entry name" value="PSP"/>
    <property type="match status" value="1"/>
</dbReference>
<evidence type="ECO:0000313" key="8">
    <source>
        <dbReference type="Proteomes" id="UP000502823"/>
    </source>
</evidence>
<evidence type="ECO:0000259" key="6">
    <source>
        <dbReference type="SMART" id="SM00581"/>
    </source>
</evidence>
<dbReference type="GO" id="GO:0003723">
    <property type="term" value="F:RNA binding"/>
    <property type="evidence" value="ECO:0007669"/>
    <property type="project" value="TreeGrafter"/>
</dbReference>
<keyword evidence="4" id="KW-0862">Zinc</keyword>
<evidence type="ECO:0000256" key="5">
    <source>
        <dbReference type="ARBA" id="ARBA00023242"/>
    </source>
</evidence>
<dbReference type="PANTHER" id="PTHR13316:SF0">
    <property type="entry name" value="ZINC FINGER CCHC DOMAIN-CONTAINING PROTEIN 8"/>
    <property type="match status" value="1"/>
</dbReference>
<dbReference type="EMBL" id="BLKM01000142">
    <property type="protein sequence ID" value="GFG29477.1"/>
    <property type="molecule type" value="Genomic_DNA"/>
</dbReference>
<comment type="subcellular location">
    <subcellularLocation>
        <location evidence="1">Nucleus</location>
    </subcellularLocation>
</comment>
<keyword evidence="2" id="KW-0479">Metal-binding</keyword>
<accession>A0A6L2PHC7</accession>
<keyword evidence="3" id="KW-0863">Zinc-finger</keyword>
<dbReference type="GO" id="GO:0071013">
    <property type="term" value="C:catalytic step 2 spliceosome"/>
    <property type="evidence" value="ECO:0007669"/>
    <property type="project" value="TreeGrafter"/>
</dbReference>
<evidence type="ECO:0000256" key="4">
    <source>
        <dbReference type="ARBA" id="ARBA00022833"/>
    </source>
</evidence>
<reference evidence="8" key="1">
    <citation type="submission" date="2020-01" db="EMBL/GenBank/DDBJ databases">
        <title>Draft genome sequence of the Termite Coptotermes fromosanus.</title>
        <authorList>
            <person name="Itakura S."/>
            <person name="Yosikawa Y."/>
            <person name="Umezawa K."/>
        </authorList>
    </citation>
    <scope>NUCLEOTIDE SEQUENCE [LARGE SCALE GENOMIC DNA]</scope>
</reference>
<evidence type="ECO:0000256" key="3">
    <source>
        <dbReference type="ARBA" id="ARBA00022771"/>
    </source>
</evidence>
<proteinExistence type="predicted"/>
<dbReference type="PANTHER" id="PTHR13316">
    <property type="entry name" value="ZINC FINGER, CCHC DOMAIN CONTAINING 8"/>
    <property type="match status" value="1"/>
</dbReference>
<keyword evidence="8" id="KW-1185">Reference proteome</keyword>
<name>A0A6L2PHC7_COPFO</name>
<evidence type="ECO:0000256" key="1">
    <source>
        <dbReference type="ARBA" id="ARBA00004123"/>
    </source>
</evidence>